<evidence type="ECO:0000313" key="10">
    <source>
        <dbReference type="EMBL" id="KRM91543.1"/>
    </source>
</evidence>
<comment type="catalytic activity">
    <reaction evidence="7 8">
        <text>L-histidinol phosphate + H2O = L-histidinol + phosphate</text>
        <dbReference type="Rhea" id="RHEA:14465"/>
        <dbReference type="ChEBI" id="CHEBI:15377"/>
        <dbReference type="ChEBI" id="CHEBI:43474"/>
        <dbReference type="ChEBI" id="CHEBI:57699"/>
        <dbReference type="ChEBI" id="CHEBI:57980"/>
        <dbReference type="EC" id="3.1.3.15"/>
    </reaction>
</comment>
<evidence type="ECO:0000313" key="11">
    <source>
        <dbReference type="Proteomes" id="UP000051131"/>
    </source>
</evidence>
<feature type="domain" description="PHP" evidence="9">
    <location>
        <begin position="4"/>
        <end position="224"/>
    </location>
</feature>
<dbReference type="AlphaFoldDB" id="A0A0R2CJ85"/>
<dbReference type="GO" id="GO:0000105">
    <property type="term" value="P:L-histidine biosynthetic process"/>
    <property type="evidence" value="ECO:0007669"/>
    <property type="project" value="UniProtKB-UniRule"/>
</dbReference>
<organism evidence="10 11">
    <name type="scientific">Liquorilactobacillus cacaonum DSM 21116</name>
    <dbReference type="NCBI Taxonomy" id="1423729"/>
    <lineage>
        <taxon>Bacteria</taxon>
        <taxon>Bacillati</taxon>
        <taxon>Bacillota</taxon>
        <taxon>Bacilli</taxon>
        <taxon>Lactobacillales</taxon>
        <taxon>Lactobacillaceae</taxon>
        <taxon>Liquorilactobacillus</taxon>
    </lineage>
</organism>
<dbReference type="NCBIfam" id="TIGR01856">
    <property type="entry name" value="hisJ_fam"/>
    <property type="match status" value="1"/>
</dbReference>
<evidence type="ECO:0000256" key="8">
    <source>
        <dbReference type="RuleBase" id="RU366003"/>
    </source>
</evidence>
<comment type="pathway">
    <text evidence="1 8">Amino-acid biosynthesis; L-histidine biosynthesis; L-histidine from 5-phospho-alpha-D-ribose 1-diphosphate: step 8/9.</text>
</comment>
<evidence type="ECO:0000256" key="7">
    <source>
        <dbReference type="ARBA" id="ARBA00049158"/>
    </source>
</evidence>
<dbReference type="OrthoDB" id="9775255at2"/>
<evidence type="ECO:0000256" key="6">
    <source>
        <dbReference type="ARBA" id="ARBA00023102"/>
    </source>
</evidence>
<dbReference type="PATRIC" id="fig|1423729.3.peg.515"/>
<gene>
    <name evidence="10" type="ORF">FC80_GL000512</name>
</gene>
<dbReference type="Pfam" id="PF13263">
    <property type="entry name" value="PHP_C"/>
    <property type="match status" value="1"/>
</dbReference>
<comment type="similarity">
    <text evidence="2 8">Belongs to the PHP hydrolase family. HisK subfamily.</text>
</comment>
<dbReference type="SUPFAM" id="SSF89550">
    <property type="entry name" value="PHP domain-like"/>
    <property type="match status" value="1"/>
</dbReference>
<name>A0A0R2CJ85_9LACO</name>
<dbReference type="GO" id="GO:0005737">
    <property type="term" value="C:cytoplasm"/>
    <property type="evidence" value="ECO:0007669"/>
    <property type="project" value="TreeGrafter"/>
</dbReference>
<evidence type="ECO:0000256" key="2">
    <source>
        <dbReference type="ARBA" id="ARBA00009152"/>
    </source>
</evidence>
<evidence type="ECO:0000256" key="5">
    <source>
        <dbReference type="ARBA" id="ARBA00022801"/>
    </source>
</evidence>
<accession>A0A0R2CJ85</accession>
<dbReference type="Gene3D" id="3.20.20.140">
    <property type="entry name" value="Metal-dependent hydrolases"/>
    <property type="match status" value="1"/>
</dbReference>
<keyword evidence="11" id="KW-1185">Reference proteome</keyword>
<keyword evidence="6 8" id="KW-0368">Histidine biosynthesis</keyword>
<dbReference type="PANTHER" id="PTHR21039:SF0">
    <property type="entry name" value="HISTIDINOL-PHOSPHATASE"/>
    <property type="match status" value="1"/>
</dbReference>
<evidence type="ECO:0000256" key="4">
    <source>
        <dbReference type="ARBA" id="ARBA00022605"/>
    </source>
</evidence>
<sequence>MKKDGHTHTELCPHGSGDSTEKMIERAIELGFTDYCITEHAPLPRSFTRSFKGRAEGLQTAALSWSQLDEYFVLCEKLKEKYSGVINIKIGFEVDYLPGFENEIRHFLDEYGPKIEESILSVHFMKGAKDGFWCVDYDTDEFADGFSEYLQDPQNLYYRYFKLIYQAVATDFGKFAPQRIGHMNLIKKYQDFFDLPNTFNDENLDLISTILNNLKIKKGELDFNTAGLYKPYCNEVYPGSQIIRLALKKEVPFVFGSDAHAINEVGRGYHMLDFIEKLDRN</sequence>
<dbReference type="EC" id="3.1.3.15" evidence="3 8"/>
<dbReference type="RefSeq" id="WP_057828774.1">
    <property type="nucleotide sequence ID" value="NZ_AYZE01000010.1"/>
</dbReference>
<dbReference type="PANTHER" id="PTHR21039">
    <property type="entry name" value="HISTIDINOL PHOSPHATASE-RELATED"/>
    <property type="match status" value="1"/>
</dbReference>
<dbReference type="Pfam" id="PF02811">
    <property type="entry name" value="PHP"/>
    <property type="match status" value="1"/>
</dbReference>
<dbReference type="InterPro" id="IPR004013">
    <property type="entry name" value="PHP_dom"/>
</dbReference>
<dbReference type="GO" id="GO:0004401">
    <property type="term" value="F:histidinol-phosphatase activity"/>
    <property type="evidence" value="ECO:0007669"/>
    <property type="project" value="UniProtKB-UniRule"/>
</dbReference>
<dbReference type="UniPathway" id="UPA00031">
    <property type="reaction ID" value="UER00013"/>
</dbReference>
<comment type="caution">
    <text evidence="10">The sequence shown here is derived from an EMBL/GenBank/DDBJ whole genome shotgun (WGS) entry which is preliminary data.</text>
</comment>
<protein>
    <recommendedName>
        <fullName evidence="3 8">Histidinol-phosphatase</fullName>
        <shortName evidence="8">HolPase</shortName>
        <ecNumber evidence="3 8">3.1.3.15</ecNumber>
    </recommendedName>
</protein>
<dbReference type="NCBIfam" id="NF005996">
    <property type="entry name" value="PRK08123.1"/>
    <property type="match status" value="1"/>
</dbReference>
<dbReference type="EMBL" id="AYZE01000010">
    <property type="protein sequence ID" value="KRM91543.1"/>
    <property type="molecule type" value="Genomic_DNA"/>
</dbReference>
<dbReference type="InterPro" id="IPR010140">
    <property type="entry name" value="Histidinol_P_phosphatase_HisJ"/>
</dbReference>
<keyword evidence="4 8" id="KW-0028">Amino-acid biosynthesis</keyword>
<dbReference type="CDD" id="cd12110">
    <property type="entry name" value="PHP_HisPPase_Hisj_like"/>
    <property type="match status" value="1"/>
</dbReference>
<reference evidence="10 11" key="1">
    <citation type="journal article" date="2015" name="Genome Announc.">
        <title>Expanding the biotechnology potential of lactobacilli through comparative genomics of 213 strains and associated genera.</title>
        <authorList>
            <person name="Sun Z."/>
            <person name="Harris H.M."/>
            <person name="McCann A."/>
            <person name="Guo C."/>
            <person name="Argimon S."/>
            <person name="Zhang W."/>
            <person name="Yang X."/>
            <person name="Jeffery I.B."/>
            <person name="Cooney J.C."/>
            <person name="Kagawa T.F."/>
            <person name="Liu W."/>
            <person name="Song Y."/>
            <person name="Salvetti E."/>
            <person name="Wrobel A."/>
            <person name="Rasinkangas P."/>
            <person name="Parkhill J."/>
            <person name="Rea M.C."/>
            <person name="O'Sullivan O."/>
            <person name="Ritari J."/>
            <person name="Douillard F.P."/>
            <person name="Paul Ross R."/>
            <person name="Yang R."/>
            <person name="Briner A.E."/>
            <person name="Felis G.E."/>
            <person name="de Vos W.M."/>
            <person name="Barrangou R."/>
            <person name="Klaenhammer T.R."/>
            <person name="Caufield P.W."/>
            <person name="Cui Y."/>
            <person name="Zhang H."/>
            <person name="O'Toole P.W."/>
        </authorList>
    </citation>
    <scope>NUCLEOTIDE SEQUENCE [LARGE SCALE GENOMIC DNA]</scope>
    <source>
        <strain evidence="10 11">DSM 21116</strain>
    </source>
</reference>
<dbReference type="InterPro" id="IPR016195">
    <property type="entry name" value="Pol/histidinol_Pase-like"/>
</dbReference>
<proteinExistence type="inferred from homology"/>
<evidence type="ECO:0000259" key="9">
    <source>
        <dbReference type="Pfam" id="PF02811"/>
    </source>
</evidence>
<evidence type="ECO:0000256" key="3">
    <source>
        <dbReference type="ARBA" id="ARBA00013085"/>
    </source>
</evidence>
<evidence type="ECO:0000256" key="1">
    <source>
        <dbReference type="ARBA" id="ARBA00004970"/>
    </source>
</evidence>
<keyword evidence="5 8" id="KW-0378">Hydrolase</keyword>
<dbReference type="STRING" id="1423729.FC80_GL000512"/>
<dbReference type="Proteomes" id="UP000051131">
    <property type="component" value="Unassembled WGS sequence"/>
</dbReference>